<dbReference type="InterPro" id="IPR029051">
    <property type="entry name" value="DUF4352"/>
</dbReference>
<feature type="chain" id="PRO_5039303459" evidence="2">
    <location>
        <begin position="34"/>
        <end position="163"/>
    </location>
</feature>
<dbReference type="Pfam" id="PF11611">
    <property type="entry name" value="DUF4352"/>
    <property type="match status" value="1"/>
</dbReference>
<sequence>MATMRLLRSIRAQAALAAAVLLAGCGASSNVQAQAGETVQTALFAFSVSDPQTLDGYDGVEIPQGQKLVQVTLTVENTGEAALPMFAEDFQIQWGDGDTDFGACLAAVDDTMVPYSYEVAPGESYTGAMLVTVPQDCGELTVAYQDVTESGDRAAAYFVEVPL</sequence>
<dbReference type="EMBL" id="DXEI01000014">
    <property type="protein sequence ID" value="HIX93964.1"/>
    <property type="molecule type" value="Genomic_DNA"/>
</dbReference>
<name>A0A9D1XZ89_9FIRM</name>
<evidence type="ECO:0000313" key="5">
    <source>
        <dbReference type="Proteomes" id="UP000886751"/>
    </source>
</evidence>
<dbReference type="PROSITE" id="PS51257">
    <property type="entry name" value="PROKAR_LIPOPROTEIN"/>
    <property type="match status" value="1"/>
</dbReference>
<evidence type="ECO:0000256" key="1">
    <source>
        <dbReference type="ARBA" id="ARBA00022729"/>
    </source>
</evidence>
<keyword evidence="1 2" id="KW-0732">Signal</keyword>
<reference evidence="4" key="1">
    <citation type="journal article" date="2021" name="PeerJ">
        <title>Extensive microbial diversity within the chicken gut microbiome revealed by metagenomics and culture.</title>
        <authorList>
            <person name="Gilroy R."/>
            <person name="Ravi A."/>
            <person name="Getino M."/>
            <person name="Pursley I."/>
            <person name="Horton D.L."/>
            <person name="Alikhan N.F."/>
            <person name="Baker D."/>
            <person name="Gharbi K."/>
            <person name="Hall N."/>
            <person name="Watson M."/>
            <person name="Adriaenssens E.M."/>
            <person name="Foster-Nyarko E."/>
            <person name="Jarju S."/>
            <person name="Secka A."/>
            <person name="Antonio M."/>
            <person name="Oren A."/>
            <person name="Chaudhuri R.R."/>
            <person name="La Ragione R."/>
            <person name="Hildebrand F."/>
            <person name="Pallen M.J."/>
        </authorList>
    </citation>
    <scope>NUCLEOTIDE SEQUENCE</scope>
    <source>
        <strain evidence="4">ChiHecec2B26-7398</strain>
    </source>
</reference>
<gene>
    <name evidence="4" type="ORF">H9846_00675</name>
</gene>
<evidence type="ECO:0000259" key="3">
    <source>
        <dbReference type="Pfam" id="PF11611"/>
    </source>
</evidence>
<evidence type="ECO:0000313" key="4">
    <source>
        <dbReference type="EMBL" id="HIX93964.1"/>
    </source>
</evidence>
<feature type="signal peptide" evidence="2">
    <location>
        <begin position="1"/>
        <end position="33"/>
    </location>
</feature>
<dbReference type="Proteomes" id="UP000886751">
    <property type="component" value="Unassembled WGS sequence"/>
</dbReference>
<dbReference type="AlphaFoldDB" id="A0A9D1XZ89"/>
<comment type="caution">
    <text evidence="4">The sequence shown here is derived from an EMBL/GenBank/DDBJ whole genome shotgun (WGS) entry which is preliminary data.</text>
</comment>
<evidence type="ECO:0000256" key="2">
    <source>
        <dbReference type="SAM" id="SignalP"/>
    </source>
</evidence>
<feature type="domain" description="DUF4352" evidence="3">
    <location>
        <begin position="35"/>
        <end position="147"/>
    </location>
</feature>
<dbReference type="Gene3D" id="2.60.40.1240">
    <property type="match status" value="1"/>
</dbReference>
<organism evidence="4 5">
    <name type="scientific">Candidatus Gemmiger excrementipullorum</name>
    <dbReference type="NCBI Taxonomy" id="2838610"/>
    <lineage>
        <taxon>Bacteria</taxon>
        <taxon>Bacillati</taxon>
        <taxon>Bacillota</taxon>
        <taxon>Clostridia</taxon>
        <taxon>Eubacteriales</taxon>
        <taxon>Gemmiger</taxon>
    </lineage>
</organism>
<dbReference type="InterPro" id="IPR029050">
    <property type="entry name" value="Immunoprotect_excell_Ig-like"/>
</dbReference>
<reference evidence="4" key="2">
    <citation type="submission" date="2021-04" db="EMBL/GenBank/DDBJ databases">
        <authorList>
            <person name="Gilroy R."/>
        </authorList>
    </citation>
    <scope>NUCLEOTIDE SEQUENCE</scope>
    <source>
        <strain evidence="4">ChiHecec2B26-7398</strain>
    </source>
</reference>
<protein>
    <submittedName>
        <fullName evidence="4">DUF4352 domain-containing protein</fullName>
    </submittedName>
</protein>
<proteinExistence type="predicted"/>
<accession>A0A9D1XZ89</accession>